<feature type="compositionally biased region" description="Polar residues" evidence="8">
    <location>
        <begin position="139"/>
        <end position="176"/>
    </location>
</feature>
<evidence type="ECO:0000256" key="7">
    <source>
        <dbReference type="PROSITE-ProRule" id="PRU00146"/>
    </source>
</evidence>
<dbReference type="Gene3D" id="1.20.920.10">
    <property type="entry name" value="Bromodomain-like"/>
    <property type="match status" value="1"/>
</dbReference>
<reference evidence="13" key="1">
    <citation type="submission" date="2025-08" db="UniProtKB">
        <authorList>
            <consortium name="RefSeq"/>
        </authorList>
    </citation>
    <scope>IDENTIFICATION</scope>
    <source>
        <tissue evidence="13">Blood</tissue>
    </source>
</reference>
<dbReference type="InterPro" id="IPR013083">
    <property type="entry name" value="Znf_RING/FYVE/PHD"/>
</dbReference>
<evidence type="ECO:0000256" key="3">
    <source>
        <dbReference type="ARBA" id="ARBA00022771"/>
    </source>
</evidence>
<feature type="region of interest" description="Disordered" evidence="8">
    <location>
        <begin position="609"/>
        <end position="630"/>
    </location>
</feature>
<dbReference type="PROSITE" id="PS50016">
    <property type="entry name" value="ZF_PHD_2"/>
    <property type="match status" value="1"/>
</dbReference>
<dbReference type="InterPro" id="IPR036427">
    <property type="entry name" value="Bromodomain-like_sf"/>
</dbReference>
<dbReference type="Proteomes" id="UP000248482">
    <property type="component" value="Unplaced"/>
</dbReference>
<keyword evidence="12" id="KW-1185">Reference proteome</keyword>
<feature type="domain" description="SAND" evidence="10">
    <location>
        <begin position="529"/>
        <end position="610"/>
    </location>
</feature>
<dbReference type="PROSITE" id="PS01359">
    <property type="entry name" value="ZF_PHD_1"/>
    <property type="match status" value="1"/>
</dbReference>
<evidence type="ECO:0000259" key="10">
    <source>
        <dbReference type="PROSITE" id="PS50864"/>
    </source>
</evidence>
<dbReference type="SMART" id="SM00258">
    <property type="entry name" value="SAND"/>
    <property type="match status" value="1"/>
</dbReference>
<dbReference type="InterPro" id="IPR019787">
    <property type="entry name" value="Znf_PHD-finger"/>
</dbReference>
<evidence type="ECO:0000256" key="5">
    <source>
        <dbReference type="ARBA" id="ARBA00023117"/>
    </source>
</evidence>
<keyword evidence="2" id="KW-0479">Metal-binding</keyword>
<evidence type="ECO:0000256" key="6">
    <source>
        <dbReference type="ARBA" id="ARBA00023125"/>
    </source>
</evidence>
<dbReference type="GO" id="GO:0008270">
    <property type="term" value="F:zinc ion binding"/>
    <property type="evidence" value="ECO:0007669"/>
    <property type="project" value="UniProtKB-KW"/>
</dbReference>
<evidence type="ECO:0000256" key="8">
    <source>
        <dbReference type="SAM" id="MobiDB-lite"/>
    </source>
</evidence>
<dbReference type="PANTHER" id="PTHR46386">
    <property type="entry name" value="NUCLEAR BODY PROTEIN SP140"/>
    <property type="match status" value="1"/>
</dbReference>
<evidence type="ECO:0000256" key="4">
    <source>
        <dbReference type="ARBA" id="ARBA00022833"/>
    </source>
</evidence>
<feature type="region of interest" description="Disordered" evidence="8">
    <location>
        <begin position="383"/>
        <end position="419"/>
    </location>
</feature>
<accession>A0A2Y9J4C8</accession>
<keyword evidence="3 7" id="KW-0863">Zinc-finger</keyword>
<dbReference type="FunFam" id="1.20.920.10:FF:000028">
    <property type="entry name" value="Nuclear autoantigen Sp-100"/>
    <property type="match status" value="1"/>
</dbReference>
<feature type="compositionally biased region" description="Basic and acidic residues" evidence="8">
    <location>
        <begin position="234"/>
        <end position="249"/>
    </location>
</feature>
<dbReference type="CDD" id="cd15626">
    <property type="entry name" value="PHD_SP110_140"/>
    <property type="match status" value="1"/>
</dbReference>
<dbReference type="RefSeq" id="XP_022352910.1">
    <property type="nucleotide sequence ID" value="XM_022497202.1"/>
</dbReference>
<proteinExistence type="predicted"/>
<keyword evidence="5" id="KW-0103">Bromodomain</keyword>
<dbReference type="GO" id="GO:0000981">
    <property type="term" value="F:DNA-binding transcription factor activity, RNA polymerase II-specific"/>
    <property type="evidence" value="ECO:0007669"/>
    <property type="project" value="TreeGrafter"/>
</dbReference>
<keyword evidence="4" id="KW-0862">Zinc</keyword>
<dbReference type="InterPro" id="IPR000770">
    <property type="entry name" value="SAND_dom"/>
</dbReference>
<organism evidence="12 13">
    <name type="scientific">Enhydra lutris kenyoni</name>
    <name type="common">northern sea otter</name>
    <dbReference type="NCBI Taxonomy" id="391180"/>
    <lineage>
        <taxon>Eukaryota</taxon>
        <taxon>Metazoa</taxon>
        <taxon>Chordata</taxon>
        <taxon>Craniata</taxon>
        <taxon>Vertebrata</taxon>
        <taxon>Euteleostomi</taxon>
        <taxon>Mammalia</taxon>
        <taxon>Eutheria</taxon>
        <taxon>Laurasiatheria</taxon>
        <taxon>Carnivora</taxon>
        <taxon>Caniformia</taxon>
        <taxon>Musteloidea</taxon>
        <taxon>Mustelidae</taxon>
        <taxon>Lutrinae</taxon>
        <taxon>Enhydra</taxon>
    </lineage>
</organism>
<dbReference type="SUPFAM" id="SSF57903">
    <property type="entry name" value="FYVE/PHD zinc finger"/>
    <property type="match status" value="1"/>
</dbReference>
<feature type="domain" description="PHD-type" evidence="9">
    <location>
        <begin position="638"/>
        <end position="684"/>
    </location>
</feature>
<sequence length="826" mass="94649">MADGGSGFSTRTSTEDQYNDDRLVYETLFKHFKRHKVEISNAIKKPFPFFECLRDRELISNKMYDDCQDSCRNLVPVPRVAYNVLNELEKTFDLPLLEALFSEVNRQEYPNLNHIYKSFEFAIQEKINYQESDEEEVDNSPNTQLSIEQGTGENSYRSLTSSCPQSSSYHGTTPSKNGPLENLCEPEQINGNRTDIPSDKNDAQEVQQANEEYAQESEPAESCKQEPIQVNNGDTREDTPIPLPCDEKSSPLSNHGIQINSCSVHLVDIKKEKPFSSSTLNQASAVIVISSDSEETSDEDKAPEDSMSTLESGPAKRFVEYLESSEDEGPPRASCSVLRSDTDEEDPVDIGDKSIWGIRKRKRYSLDKQGNWKRKCVPTSEEGISSANCSELSDAEEPQESSSSVLRSRSGAEPQGLGSAKCSCVMCFSEGISRDQGARTESSQASDIMDTVDIGNNSTSGKHNEKIRRKRRHIHKKSNLQKVRRRGRHRIQTLINRALWNRGKRKGRKPVITRSLRRGRKRGPRIPRDTRINFYLMELPVTCGEAKGTLYKEKMIQGTSEKCIKSVDGRWFTLREFEVEGNHSRSKNWKMSVRCGGFPLKDLIKKEYLPEPPRRKRRKQTVPEPSRSDFFDPYPGNSNICEVCRRPGKLFCCDTCPKSFHETCHIHHIDVNRDPWSCIFCMIKALQPSYPQSQQCHQISEVLQRRMVPEEQLKCEFVLLKVYCCSKSSFFASRPHYSNNASHGPTKHMWLNKIKKKLNKKQYLRVKGFVQDMCLIFQNYRAFYKDNQKFIKFGLQLEAIFMNTFGNIFAIQEIRENSFQLEPTLS</sequence>
<feature type="domain" description="HSR" evidence="11">
    <location>
        <begin position="8"/>
        <end position="124"/>
    </location>
</feature>
<dbReference type="SUPFAM" id="SSF47370">
    <property type="entry name" value="Bromodomain"/>
    <property type="match status" value="1"/>
</dbReference>
<dbReference type="InterPro" id="IPR001487">
    <property type="entry name" value="Bromodomain"/>
</dbReference>
<dbReference type="AlphaFoldDB" id="A0A2Y9J4C8"/>
<feature type="region of interest" description="Disordered" evidence="8">
    <location>
        <begin position="290"/>
        <end position="351"/>
    </location>
</feature>
<dbReference type="InterPro" id="IPR010919">
    <property type="entry name" value="SAND-like_dom_sf"/>
</dbReference>
<evidence type="ECO:0000259" key="9">
    <source>
        <dbReference type="PROSITE" id="PS50016"/>
    </source>
</evidence>
<dbReference type="InterPro" id="IPR043563">
    <property type="entry name" value="Sp110/Sp140/Sp140L-like"/>
</dbReference>
<dbReference type="InterPro" id="IPR011011">
    <property type="entry name" value="Znf_FYVE_PHD"/>
</dbReference>
<evidence type="ECO:0000313" key="12">
    <source>
        <dbReference type="Proteomes" id="UP000248482"/>
    </source>
</evidence>
<dbReference type="SUPFAM" id="SSF63763">
    <property type="entry name" value="SAND domain-like"/>
    <property type="match status" value="1"/>
</dbReference>
<evidence type="ECO:0000313" key="13">
    <source>
        <dbReference type="RefSeq" id="XP_022352910.1"/>
    </source>
</evidence>
<dbReference type="Gene3D" id="3.10.390.10">
    <property type="entry name" value="SAND domain-like"/>
    <property type="match status" value="1"/>
</dbReference>
<dbReference type="FunFam" id="3.30.40.10:FF:000294">
    <property type="entry name" value="Nuclear autoantigen Sp-100"/>
    <property type="match status" value="1"/>
</dbReference>
<evidence type="ECO:0000256" key="1">
    <source>
        <dbReference type="ARBA" id="ARBA00022553"/>
    </source>
</evidence>
<feature type="region of interest" description="Disordered" evidence="8">
    <location>
        <begin position="131"/>
        <end position="254"/>
    </location>
</feature>
<dbReference type="InterPro" id="IPR001965">
    <property type="entry name" value="Znf_PHD"/>
</dbReference>
<dbReference type="GeneID" id="111143417"/>
<evidence type="ECO:0000259" key="11">
    <source>
        <dbReference type="PROSITE" id="PS51414"/>
    </source>
</evidence>
<dbReference type="PANTHER" id="PTHR46386:SF1">
    <property type="entry name" value="NUCLEAR BODY PROTEIN SP140-LIKE PROTEIN"/>
    <property type="match status" value="1"/>
</dbReference>
<name>A0A2Y9J4C8_ENHLU</name>
<dbReference type="InterPro" id="IPR004865">
    <property type="entry name" value="HSR_dom"/>
</dbReference>
<gene>
    <name evidence="13" type="primary">LOC111143417</name>
</gene>
<dbReference type="SMART" id="SM00249">
    <property type="entry name" value="PHD"/>
    <property type="match status" value="1"/>
</dbReference>
<dbReference type="Gene3D" id="3.30.40.10">
    <property type="entry name" value="Zinc/RING finger domain, C3HC4 (zinc finger)"/>
    <property type="match status" value="1"/>
</dbReference>
<dbReference type="InterPro" id="IPR019786">
    <property type="entry name" value="Zinc_finger_PHD-type_CS"/>
</dbReference>
<keyword evidence="6" id="KW-0238">DNA-binding</keyword>
<keyword evidence="1" id="KW-0597">Phosphoprotein</keyword>
<dbReference type="PROSITE" id="PS50864">
    <property type="entry name" value="SAND"/>
    <property type="match status" value="1"/>
</dbReference>
<dbReference type="SMART" id="SM00297">
    <property type="entry name" value="BROMO"/>
    <property type="match status" value="1"/>
</dbReference>
<dbReference type="Pfam" id="PF03172">
    <property type="entry name" value="HSR"/>
    <property type="match status" value="1"/>
</dbReference>
<dbReference type="Pfam" id="PF00439">
    <property type="entry name" value="Bromodomain"/>
    <property type="match status" value="1"/>
</dbReference>
<evidence type="ECO:0000256" key="2">
    <source>
        <dbReference type="ARBA" id="ARBA00022723"/>
    </source>
</evidence>
<protein>
    <submittedName>
        <fullName evidence="13">Nuclear body protein SP140-like protein isoform X7</fullName>
    </submittedName>
</protein>
<dbReference type="Pfam" id="PF01342">
    <property type="entry name" value="SAND"/>
    <property type="match status" value="1"/>
</dbReference>
<dbReference type="GO" id="GO:0031981">
    <property type="term" value="C:nuclear lumen"/>
    <property type="evidence" value="ECO:0007669"/>
    <property type="project" value="UniProtKB-ARBA"/>
</dbReference>
<dbReference type="GO" id="GO:0003677">
    <property type="term" value="F:DNA binding"/>
    <property type="evidence" value="ECO:0007669"/>
    <property type="project" value="UniProtKB-KW"/>
</dbReference>
<dbReference type="PROSITE" id="PS51414">
    <property type="entry name" value="HSR"/>
    <property type="match status" value="1"/>
</dbReference>